<dbReference type="Gene3D" id="3.90.550.10">
    <property type="entry name" value="Spore Coat Polysaccharide Biosynthesis Protein SpsA, Chain A"/>
    <property type="match status" value="1"/>
</dbReference>
<evidence type="ECO:0008006" key="3">
    <source>
        <dbReference type="Google" id="ProtNLM"/>
    </source>
</evidence>
<accession>A0ABY2PUH8</accession>
<keyword evidence="2" id="KW-1185">Reference proteome</keyword>
<evidence type="ECO:0000313" key="2">
    <source>
        <dbReference type="Proteomes" id="UP000306790"/>
    </source>
</evidence>
<proteinExistence type="predicted"/>
<protein>
    <recommendedName>
        <fullName evidence="3">Glycosyl transferase</fullName>
    </recommendedName>
</protein>
<dbReference type="EMBL" id="QFVP01000006">
    <property type="protein sequence ID" value="THE38349.1"/>
    <property type="molecule type" value="Genomic_DNA"/>
</dbReference>
<gene>
    <name evidence="1" type="ORF">DJ535_11590</name>
</gene>
<dbReference type="SUPFAM" id="SSF53448">
    <property type="entry name" value="Nucleotide-diphospho-sugar transferases"/>
    <property type="match status" value="1"/>
</dbReference>
<name>A0ABY2PUH8_9ENTR</name>
<comment type="caution">
    <text evidence="1">The sequence shown here is derived from an EMBL/GenBank/DDBJ whole genome shotgun (WGS) entry which is preliminary data.</text>
</comment>
<sequence>MKNIAFTIVAQNYLGYALTLYKSMCESNGNIDFRIYVADGLDESVRDKISAEYPVELVDALTISPDLFLKMGFYYDVTEYCTSIKPFVINSLFIEGYDKVCYIDPDIYVYKNLTEPVLNYLDSYSIFLTPHICSPIKDDKIPNEQIHLFSGTYNLGFLAVKNDETSNSFIQWWMDKCRDECFFDPAKGLFVDQKWINLVPGLFANVYISRHLGLNVAYWNLHERFVSAGKIDNYDLIFYHFSGIDVNNIEKISKYQNRYNLSDRMDIKNLFLEYAELVKSNLATIGDLPPYRFFKYKNEAVISLIARRLYFSHQNDFSSPFESIEKSEVFINFLRSKGIYEKSISNEIKDKKIANDRIEKLNSIIKLLIRLIGPYRYQSLVKAFRYLSSLSTIQQIYK</sequence>
<dbReference type="InterPro" id="IPR029044">
    <property type="entry name" value="Nucleotide-diphossugar_trans"/>
</dbReference>
<dbReference type="Proteomes" id="UP000306790">
    <property type="component" value="Unassembled WGS sequence"/>
</dbReference>
<reference evidence="1 2" key="1">
    <citation type="submission" date="2018-05" db="EMBL/GenBank/DDBJ databases">
        <title>Isolation and genomic analyses of lactose-positive bacteria from faecal samples of preterm neonates.</title>
        <authorList>
            <person name="Chen Y."/>
            <person name="Brook T.C."/>
            <person name="O'Neill I."/>
            <person name="Soe C.Z."/>
            <person name="Hall L.J."/>
            <person name="Hoyles L."/>
        </authorList>
    </citation>
    <scope>NUCLEOTIDE SEQUENCE [LARGE SCALE GENOMIC DNA]</scope>
    <source>
        <strain evidence="1 2">P080C CL</strain>
    </source>
</reference>
<evidence type="ECO:0000313" key="1">
    <source>
        <dbReference type="EMBL" id="THE38349.1"/>
    </source>
</evidence>
<organism evidence="1 2">
    <name type="scientific">Citrobacter murliniae</name>
    <dbReference type="NCBI Taxonomy" id="67829"/>
    <lineage>
        <taxon>Bacteria</taxon>
        <taxon>Pseudomonadati</taxon>
        <taxon>Pseudomonadota</taxon>
        <taxon>Gammaproteobacteria</taxon>
        <taxon>Enterobacterales</taxon>
        <taxon>Enterobacteriaceae</taxon>
        <taxon>Citrobacter</taxon>
        <taxon>Citrobacter freundii complex</taxon>
    </lineage>
</organism>
<dbReference type="RefSeq" id="WP_053069231.1">
    <property type="nucleotide sequence ID" value="NZ_QFVP01000006.1"/>
</dbReference>